<sequence length="36" mass="4035">MITLTHNAWAFSIQSQTINTIKVPETIMIVSGYIIV</sequence>
<keyword evidence="2" id="KW-1185">Reference proteome</keyword>
<dbReference type="Proteomes" id="UP000000531">
    <property type="component" value="Chromosome"/>
</dbReference>
<dbReference type="HOGENOM" id="CLU_3358645_0_0_9"/>
<evidence type="ECO:0000313" key="1">
    <source>
        <dbReference type="EMBL" id="AAW55271.1"/>
    </source>
</evidence>
<gene>
    <name evidence="1" type="ordered locus">SERP1929</name>
</gene>
<name>Q5HLQ4_STAEQ</name>
<accession>Q5HLQ4</accession>
<proteinExistence type="predicted"/>
<protein>
    <submittedName>
        <fullName evidence="1">Uncharacterized protein</fullName>
    </submittedName>
</protein>
<reference evidence="1 2" key="1">
    <citation type="journal article" date="2005" name="J. Bacteriol.">
        <title>Insights on evolution of virulence and resistance from the complete genome analysis of an early methicillin-resistant Staphylococcus aureus strain and a biofilm-producing methicillin-resistant Staphylococcus epidermidis strain.</title>
        <authorList>
            <person name="Gill S.R."/>
            <person name="Fouts D.E."/>
            <person name="Archer G.L."/>
            <person name="Mongodin E.F."/>
            <person name="Deboy R.T."/>
            <person name="Ravel J."/>
            <person name="Paulsen I.T."/>
            <person name="Kolonay J.F."/>
            <person name="Brinkac L."/>
            <person name="Beanan M."/>
            <person name="Dodson R.J."/>
            <person name="Daugherty S.C."/>
            <person name="Madupu R."/>
            <person name="Angiuoli S.V."/>
            <person name="Durkin A.S."/>
            <person name="Haft D.H."/>
            <person name="Vamathevan J."/>
            <person name="Khouri H."/>
            <person name="Utterback T."/>
            <person name="Lee C."/>
            <person name="Dimitrov G."/>
            <person name="Jiang L."/>
            <person name="Qin H."/>
            <person name="Weidman J."/>
            <person name="Tran K."/>
            <person name="Kang K."/>
            <person name="Hance I.R."/>
            <person name="Nelson K.E."/>
            <person name="Fraser C.M."/>
        </authorList>
    </citation>
    <scope>NUCLEOTIDE SEQUENCE [LARGE SCALE GENOMIC DNA]</scope>
    <source>
        <strain evidence="2">ATCC 35984 / RP62A</strain>
    </source>
</reference>
<organism evidence="1 2">
    <name type="scientific">Staphylococcus epidermidis (strain ATCC 35984 / DSM 28319 / BCRC 17069 / CCUG 31568 / BM 3577 / RP62A)</name>
    <dbReference type="NCBI Taxonomy" id="176279"/>
    <lineage>
        <taxon>Bacteria</taxon>
        <taxon>Bacillati</taxon>
        <taxon>Bacillota</taxon>
        <taxon>Bacilli</taxon>
        <taxon>Bacillales</taxon>
        <taxon>Staphylococcaceae</taxon>
        <taxon>Staphylococcus</taxon>
    </lineage>
</organism>
<dbReference type="KEGG" id="ser:SERP1929"/>
<dbReference type="EMBL" id="CP000029">
    <property type="protein sequence ID" value="AAW55271.1"/>
    <property type="molecule type" value="Genomic_DNA"/>
</dbReference>
<evidence type="ECO:0000313" key="2">
    <source>
        <dbReference type="Proteomes" id="UP000000531"/>
    </source>
</evidence>
<dbReference type="AlphaFoldDB" id="Q5HLQ4"/>